<dbReference type="Pfam" id="PF02086">
    <property type="entry name" value="MethyltransfD12"/>
    <property type="match status" value="1"/>
</dbReference>
<evidence type="ECO:0000313" key="8">
    <source>
        <dbReference type="Proteomes" id="UP000095564"/>
    </source>
</evidence>
<dbReference type="InterPro" id="IPR029063">
    <property type="entry name" value="SAM-dependent_MTases_sf"/>
</dbReference>
<dbReference type="SUPFAM" id="SSF53335">
    <property type="entry name" value="S-adenosyl-L-methionine-dependent methyltransferases"/>
    <property type="match status" value="1"/>
</dbReference>
<dbReference type="Proteomes" id="UP000095564">
    <property type="component" value="Unassembled WGS sequence"/>
</dbReference>
<dbReference type="PANTHER" id="PTHR30481">
    <property type="entry name" value="DNA ADENINE METHYLASE"/>
    <property type="match status" value="1"/>
</dbReference>
<comment type="similarity">
    <text evidence="1">Belongs to the N(4)/N(6)-methyltransferase family.</text>
</comment>
<dbReference type="GO" id="GO:1904047">
    <property type="term" value="F:S-adenosyl-L-methionine binding"/>
    <property type="evidence" value="ECO:0007669"/>
    <property type="project" value="TreeGrafter"/>
</dbReference>
<dbReference type="EMBL" id="CZAU01000039">
    <property type="protein sequence ID" value="CUQ06696.1"/>
    <property type="molecule type" value="Genomic_DNA"/>
</dbReference>
<evidence type="ECO:0000256" key="5">
    <source>
        <dbReference type="ARBA" id="ARBA00022691"/>
    </source>
</evidence>
<keyword evidence="3 7" id="KW-0489">Methyltransferase</keyword>
<accession>A0A174TC80</accession>
<dbReference type="PIRSF" id="PIRSF000398">
    <property type="entry name" value="M_m6A_EcoRV"/>
    <property type="match status" value="1"/>
</dbReference>
<dbReference type="GO" id="GO:0009007">
    <property type="term" value="F:site-specific DNA-methyltransferase (adenine-specific) activity"/>
    <property type="evidence" value="ECO:0007669"/>
    <property type="project" value="UniProtKB-EC"/>
</dbReference>
<dbReference type="GO" id="GO:0006298">
    <property type="term" value="P:mismatch repair"/>
    <property type="evidence" value="ECO:0007669"/>
    <property type="project" value="TreeGrafter"/>
</dbReference>
<sequence length="310" mass="36335">MKCEYCGYDGDGFEEGEFGFWCPDCQGLLYKNGKEDYSQADIILEKPVSDHRPIIQKSRLKKQLSPLRYPGGKSKMIDQLLPYIKGKKYFVEAFCGGASFGLSLLESGMIEKLILNDLDPNVYAFWDTVCNEKYEELIDKIRKYQPSRESYFLYQKRMLKASISKIDRAFYFLVINRCSFSGIQTANPKSNMEDRWLPDTMIKRIEKIHSMSDRIEVTNKNAMELIEEMYWDSDTCIFVDPPYIEKGDCLYPVKFHLHHELAELITELLREFPGCADILLTYDDQEILHELYDQNHIGIHIVHRKYSCNR</sequence>
<dbReference type="PRINTS" id="PR00505">
    <property type="entry name" value="D12N6MTFRASE"/>
</dbReference>
<dbReference type="RefSeq" id="WP_055161779.1">
    <property type="nucleotide sequence ID" value="NZ_CZAU01000039.1"/>
</dbReference>
<dbReference type="OrthoDB" id="9805629at2"/>
<evidence type="ECO:0000256" key="1">
    <source>
        <dbReference type="ARBA" id="ARBA00006594"/>
    </source>
</evidence>
<name>A0A174TC80_ANAHA</name>
<dbReference type="GO" id="GO:0009307">
    <property type="term" value="P:DNA restriction-modification system"/>
    <property type="evidence" value="ECO:0007669"/>
    <property type="project" value="InterPro"/>
</dbReference>
<dbReference type="InterPro" id="IPR012263">
    <property type="entry name" value="M_m6A_EcoRV"/>
</dbReference>
<dbReference type="GO" id="GO:0032259">
    <property type="term" value="P:methylation"/>
    <property type="evidence" value="ECO:0007669"/>
    <property type="project" value="UniProtKB-KW"/>
</dbReference>
<evidence type="ECO:0000256" key="2">
    <source>
        <dbReference type="ARBA" id="ARBA00011900"/>
    </source>
</evidence>
<protein>
    <recommendedName>
        <fullName evidence="2">site-specific DNA-methyltransferase (adenine-specific)</fullName>
        <ecNumber evidence="2">2.1.1.72</ecNumber>
    </recommendedName>
</protein>
<proteinExistence type="inferred from homology"/>
<organism evidence="7 8">
    <name type="scientific">Anaerostipes hadrus</name>
    <dbReference type="NCBI Taxonomy" id="649756"/>
    <lineage>
        <taxon>Bacteria</taxon>
        <taxon>Bacillati</taxon>
        <taxon>Bacillota</taxon>
        <taxon>Clostridia</taxon>
        <taxon>Lachnospirales</taxon>
        <taxon>Lachnospiraceae</taxon>
        <taxon>Anaerostipes</taxon>
    </lineage>
</organism>
<keyword evidence="4 7" id="KW-0808">Transferase</keyword>
<dbReference type="GO" id="GO:0043565">
    <property type="term" value="F:sequence-specific DNA binding"/>
    <property type="evidence" value="ECO:0007669"/>
    <property type="project" value="TreeGrafter"/>
</dbReference>
<comment type="catalytic activity">
    <reaction evidence="6">
        <text>a 2'-deoxyadenosine in DNA + S-adenosyl-L-methionine = an N(6)-methyl-2'-deoxyadenosine in DNA + S-adenosyl-L-homocysteine + H(+)</text>
        <dbReference type="Rhea" id="RHEA:15197"/>
        <dbReference type="Rhea" id="RHEA-COMP:12418"/>
        <dbReference type="Rhea" id="RHEA-COMP:12419"/>
        <dbReference type="ChEBI" id="CHEBI:15378"/>
        <dbReference type="ChEBI" id="CHEBI:57856"/>
        <dbReference type="ChEBI" id="CHEBI:59789"/>
        <dbReference type="ChEBI" id="CHEBI:90615"/>
        <dbReference type="ChEBI" id="CHEBI:90616"/>
        <dbReference type="EC" id="2.1.1.72"/>
    </reaction>
</comment>
<dbReference type="Gene3D" id="1.10.1020.10">
    <property type="entry name" value="Adenine-specific Methyltransferase, Domain 2"/>
    <property type="match status" value="1"/>
</dbReference>
<dbReference type="InterPro" id="IPR012327">
    <property type="entry name" value="MeTrfase_D12"/>
</dbReference>
<evidence type="ECO:0000313" key="7">
    <source>
        <dbReference type="EMBL" id="CUQ06696.1"/>
    </source>
</evidence>
<dbReference type="AlphaFoldDB" id="A0A174TC80"/>
<dbReference type="InterPro" id="IPR023095">
    <property type="entry name" value="Ade_MeTrfase_dom_2"/>
</dbReference>
<evidence type="ECO:0000256" key="4">
    <source>
        <dbReference type="ARBA" id="ARBA00022679"/>
    </source>
</evidence>
<gene>
    <name evidence="7" type="primary">fokIM</name>
    <name evidence="7" type="ORF">ERS852520_02952</name>
</gene>
<reference evidence="7 8" key="1">
    <citation type="submission" date="2015-09" db="EMBL/GenBank/DDBJ databases">
        <authorList>
            <consortium name="Pathogen Informatics"/>
        </authorList>
    </citation>
    <scope>NUCLEOTIDE SEQUENCE [LARGE SCALE GENOMIC DNA]</scope>
    <source>
        <strain evidence="7 8">2789STDY5834908</strain>
    </source>
</reference>
<dbReference type="EC" id="2.1.1.72" evidence="2"/>
<dbReference type="PANTHER" id="PTHR30481:SF2">
    <property type="entry name" value="SITE-SPECIFIC DNA-METHYLTRANSFERASE (ADENINE-SPECIFIC)"/>
    <property type="match status" value="1"/>
</dbReference>
<evidence type="ECO:0000256" key="6">
    <source>
        <dbReference type="ARBA" id="ARBA00047942"/>
    </source>
</evidence>
<keyword evidence="5" id="KW-0949">S-adenosyl-L-methionine</keyword>
<evidence type="ECO:0000256" key="3">
    <source>
        <dbReference type="ARBA" id="ARBA00022603"/>
    </source>
</evidence>
<dbReference type="Gene3D" id="3.40.50.150">
    <property type="entry name" value="Vaccinia Virus protein VP39"/>
    <property type="match status" value="1"/>
</dbReference>